<protein>
    <recommendedName>
        <fullName evidence="2">Irg-7 N-terminal galactose binding domain-containing protein</fullName>
    </recommendedName>
</protein>
<accession>A0A914ZHA8</accession>
<organism evidence="3 4">
    <name type="scientific">Panagrolaimus superbus</name>
    <dbReference type="NCBI Taxonomy" id="310955"/>
    <lineage>
        <taxon>Eukaryota</taxon>
        <taxon>Metazoa</taxon>
        <taxon>Ecdysozoa</taxon>
        <taxon>Nematoda</taxon>
        <taxon>Chromadorea</taxon>
        <taxon>Rhabditida</taxon>
        <taxon>Tylenchina</taxon>
        <taxon>Panagrolaimomorpha</taxon>
        <taxon>Panagrolaimoidea</taxon>
        <taxon>Panagrolaimidae</taxon>
        <taxon>Panagrolaimus</taxon>
    </lineage>
</organism>
<feature type="chain" id="PRO_5036964225" description="Irg-7 N-terminal galactose binding domain-containing protein" evidence="1">
    <location>
        <begin position="20"/>
        <end position="322"/>
    </location>
</feature>
<keyword evidence="3" id="KW-1185">Reference proteome</keyword>
<dbReference type="PANTHER" id="PTHR47324">
    <property type="entry name" value="PROTEIN IRG-7-RELATED"/>
    <property type="match status" value="1"/>
</dbReference>
<dbReference type="AlphaFoldDB" id="A0A914ZHA8"/>
<feature type="signal peptide" evidence="1">
    <location>
        <begin position="1"/>
        <end position="19"/>
    </location>
</feature>
<name>A0A914ZHA8_9BILA</name>
<keyword evidence="1" id="KW-0732">Signal</keyword>
<dbReference type="InterPro" id="IPR053295">
    <property type="entry name" value="Innate_immunity_reg"/>
</dbReference>
<dbReference type="Pfam" id="PF23623">
    <property type="entry name" value="GBD_IRG7_N"/>
    <property type="match status" value="1"/>
</dbReference>
<evidence type="ECO:0000313" key="3">
    <source>
        <dbReference type="Proteomes" id="UP000887577"/>
    </source>
</evidence>
<dbReference type="Proteomes" id="UP000887577">
    <property type="component" value="Unplaced"/>
</dbReference>
<evidence type="ECO:0000256" key="1">
    <source>
        <dbReference type="SAM" id="SignalP"/>
    </source>
</evidence>
<proteinExistence type="predicted"/>
<evidence type="ECO:0000313" key="4">
    <source>
        <dbReference type="WBParaSite" id="PSU_v2.g9670.t1"/>
    </source>
</evidence>
<dbReference type="InterPro" id="IPR057086">
    <property type="entry name" value="GBD_Irg-7_N"/>
</dbReference>
<sequence length="322" mass="35813">MKRLLLLTFLTFLVTIAAAKNKVEKFGKSERFISEIQESLTTEHSVWLRNHHASKSGNPIEPGIKFLAHHNIPSDIPLIPPPGQLVATNQFGIKCDQGYTGDFCNIPVCNKMANISTHFVPAEGEAIELATSYECNDMITFPVDNYVYDIVITLYSANGGMPSGTLSMLNGTAIRPDEALNPGGDMRYYSLFFYGLSEFTGPGYYNLQLASESIAPCSYQITTQTNAVYDTGFVQSVNDDNIQKDIYRPWRVLKEPIQNTANYLGAKLSGVLQPAKPEVVTFLNGDDKQYAPMTLGIRYQCSSPYVSPMKCLSTSLHVYLWR</sequence>
<feature type="domain" description="Irg-7 N-terminal galactose binding" evidence="2">
    <location>
        <begin position="126"/>
        <end position="224"/>
    </location>
</feature>
<reference evidence="4" key="1">
    <citation type="submission" date="2022-11" db="UniProtKB">
        <authorList>
            <consortium name="WormBaseParasite"/>
        </authorList>
    </citation>
    <scope>IDENTIFICATION</scope>
</reference>
<evidence type="ECO:0000259" key="2">
    <source>
        <dbReference type="Pfam" id="PF23623"/>
    </source>
</evidence>
<dbReference type="WBParaSite" id="PSU_v2.g9670.t1">
    <property type="protein sequence ID" value="PSU_v2.g9670.t1"/>
    <property type="gene ID" value="PSU_v2.g9670"/>
</dbReference>
<dbReference type="PANTHER" id="PTHR47324:SF3">
    <property type="entry name" value="EGF-LIKE DOMAIN-CONTAINING PROTEIN"/>
    <property type="match status" value="1"/>
</dbReference>